<dbReference type="EMBL" id="DS985216">
    <property type="protein sequence ID" value="EEY17044.1"/>
    <property type="molecule type" value="Genomic_DNA"/>
</dbReference>
<dbReference type="RefSeq" id="XP_003007014.1">
    <property type="nucleotide sequence ID" value="XM_003006968.1"/>
</dbReference>
<evidence type="ECO:0000313" key="12">
    <source>
        <dbReference type="Proteomes" id="UP000008698"/>
    </source>
</evidence>
<keyword evidence="9" id="KW-0472">Membrane</keyword>
<evidence type="ECO:0000256" key="5">
    <source>
        <dbReference type="ARBA" id="ARBA00022692"/>
    </source>
</evidence>
<dbReference type="GeneID" id="9533168"/>
<evidence type="ECO:0000256" key="4">
    <source>
        <dbReference type="ARBA" id="ARBA00022679"/>
    </source>
</evidence>
<name>C9SD79_VERA1</name>
<evidence type="ECO:0000256" key="6">
    <source>
        <dbReference type="ARBA" id="ARBA00022968"/>
    </source>
</evidence>
<keyword evidence="12" id="KW-1185">Reference proteome</keyword>
<keyword evidence="6" id="KW-0735">Signal-anchor</keyword>
<organism evidence="12">
    <name type="scientific">Verticillium alfalfae (strain VaMs.102 / ATCC MYA-4576 / FGSC 10136)</name>
    <name type="common">Verticillium wilt of alfalfa</name>
    <name type="synonym">Verticillium albo-atrum</name>
    <dbReference type="NCBI Taxonomy" id="526221"/>
    <lineage>
        <taxon>Eukaryota</taxon>
        <taxon>Fungi</taxon>
        <taxon>Dikarya</taxon>
        <taxon>Ascomycota</taxon>
        <taxon>Pezizomycotina</taxon>
        <taxon>Sordariomycetes</taxon>
        <taxon>Hypocreomycetidae</taxon>
        <taxon>Glomerellales</taxon>
        <taxon>Plectosphaerellaceae</taxon>
        <taxon>Verticillium</taxon>
    </lineage>
</organism>
<dbReference type="HOGENOM" id="CLU_035618_0_0_1"/>
<dbReference type="eggNOG" id="ENOG502RS69">
    <property type="taxonomic scope" value="Eukaryota"/>
</dbReference>
<evidence type="ECO:0000313" key="11">
    <source>
        <dbReference type="EMBL" id="EEY17044.1"/>
    </source>
</evidence>
<comment type="similarity">
    <text evidence="2 10">Belongs to the glycosyltransferase 31 family.</text>
</comment>
<protein>
    <recommendedName>
        <fullName evidence="10">Hexosyltransferase</fullName>
        <ecNumber evidence="10">2.4.1.-</ecNumber>
    </recommendedName>
</protein>
<dbReference type="GO" id="GO:0000139">
    <property type="term" value="C:Golgi membrane"/>
    <property type="evidence" value="ECO:0007669"/>
    <property type="project" value="UniProtKB-SubCell"/>
</dbReference>
<dbReference type="PANTHER" id="PTHR11214">
    <property type="entry name" value="BETA-1,3-N-ACETYLGLUCOSAMINYLTRANSFERASE"/>
    <property type="match status" value="1"/>
</dbReference>
<dbReference type="GO" id="GO:0016758">
    <property type="term" value="F:hexosyltransferase activity"/>
    <property type="evidence" value="ECO:0007669"/>
    <property type="project" value="InterPro"/>
</dbReference>
<proteinExistence type="inferred from homology"/>
<keyword evidence="3 10" id="KW-0328">Glycosyltransferase</keyword>
<dbReference type="EC" id="2.4.1.-" evidence="10"/>
<dbReference type="STRING" id="526221.C9SD79"/>
<evidence type="ECO:0000256" key="1">
    <source>
        <dbReference type="ARBA" id="ARBA00004323"/>
    </source>
</evidence>
<accession>C9SD79</accession>
<evidence type="ECO:0000256" key="9">
    <source>
        <dbReference type="ARBA" id="ARBA00023136"/>
    </source>
</evidence>
<dbReference type="InterPro" id="IPR002659">
    <property type="entry name" value="Glyco_trans_31"/>
</dbReference>
<dbReference type="Proteomes" id="UP000008698">
    <property type="component" value="Unassembled WGS sequence"/>
</dbReference>
<evidence type="ECO:0000256" key="10">
    <source>
        <dbReference type="RuleBase" id="RU363063"/>
    </source>
</evidence>
<reference evidence="12" key="1">
    <citation type="journal article" date="2011" name="PLoS Pathog.">
        <title>Comparative genomics yields insights into niche adaptation of plant vascular wilt pathogens.</title>
        <authorList>
            <person name="Klosterman S.J."/>
            <person name="Subbarao K.V."/>
            <person name="Kang S."/>
            <person name="Veronese P."/>
            <person name="Gold S.E."/>
            <person name="Thomma B.P.H.J."/>
            <person name="Chen Z."/>
            <person name="Henrissat B."/>
            <person name="Lee Y.-H."/>
            <person name="Park J."/>
            <person name="Garcia-Pedrajas M.D."/>
            <person name="Barbara D.J."/>
            <person name="Anchieta A."/>
            <person name="de Jonge R."/>
            <person name="Santhanam P."/>
            <person name="Maruthachalam K."/>
            <person name="Atallah Z."/>
            <person name="Amyotte S.G."/>
            <person name="Paz Z."/>
            <person name="Inderbitzin P."/>
            <person name="Hayes R.J."/>
            <person name="Heiman D.I."/>
            <person name="Young S."/>
            <person name="Zeng Q."/>
            <person name="Engels R."/>
            <person name="Galagan J."/>
            <person name="Cuomo C.A."/>
            <person name="Dobinson K.F."/>
            <person name="Ma L.-J."/>
        </authorList>
    </citation>
    <scope>NUCLEOTIDE SEQUENCE [LARGE SCALE GENOMIC DNA]</scope>
    <source>
        <strain evidence="12">VaMs.102 / ATCC MYA-4576 / FGSC 10136</strain>
    </source>
</reference>
<dbReference type="Pfam" id="PF01762">
    <property type="entry name" value="Galactosyl_T"/>
    <property type="match status" value="1"/>
</dbReference>
<keyword evidence="8 10" id="KW-0333">Golgi apparatus</keyword>
<dbReference type="AlphaFoldDB" id="C9SD79"/>
<evidence type="ECO:0000256" key="8">
    <source>
        <dbReference type="ARBA" id="ARBA00023034"/>
    </source>
</evidence>
<evidence type="ECO:0000256" key="2">
    <source>
        <dbReference type="ARBA" id="ARBA00008661"/>
    </source>
</evidence>
<evidence type="ECO:0000256" key="7">
    <source>
        <dbReference type="ARBA" id="ARBA00022989"/>
    </source>
</evidence>
<comment type="subcellular location">
    <subcellularLocation>
        <location evidence="1 10">Golgi apparatus membrane</location>
        <topology evidence="1 10">Single-pass type II membrane protein</topology>
    </subcellularLocation>
</comment>
<gene>
    <name evidence="11" type="ORF">VDBG_03153</name>
</gene>
<keyword evidence="4" id="KW-0808">Transferase</keyword>
<dbReference type="KEGG" id="val:VDBG_03153"/>
<dbReference type="OrthoDB" id="2139606at2759"/>
<evidence type="ECO:0000256" key="3">
    <source>
        <dbReference type="ARBA" id="ARBA00022676"/>
    </source>
</evidence>
<dbReference type="OMA" id="TTRYWIM"/>
<keyword evidence="7" id="KW-1133">Transmembrane helix</keyword>
<sequence length="510" mass="58994">MAARRSWIYESMRGASVARSRMMTTRYWIMLSSFVAVTLILLGMHLHSSTRLPPLYSKTGKVKPPPPYPDTSVVLAEGELREWVPPDMDALVHGVHASDGIRRDPKYKLEKFPYSPMDNPPHDDGHQRPWLGAVICSAWDLKRRMLIRYTWMKLYKDVPMDQRFVISNPGPRWMDVIRQENRTYGDLIVLDHLQEDDFTANTVKTIEFYRWLVEKSPRKYEFVSKMDTDLWVNARGYYDRQILPRLEAQAGNTTLASTVDYTVIGQFYYDSYHKTSFPHGAIYTVTWDIVELLPVLQDEFHIIAGEDVTMAWLLMKGKQKVTMAVLNEQEKFEFDKKDTRRGEDSPWARNGTDVTSPWHALAGKEALAIHQLKKDDEWLMVAAVFDKNGLIDAPLVDNHDFRDDNDKPGYPRPHYTTIPDIFWETDKDGRLLCNGVWKLEAGVAPRHEEDGRRIRIIETSGRHEHKRFGSPGLLPDPPRIDGQTWVGERLSTLRDYEQAINSRKHIPGSA</sequence>
<keyword evidence="5" id="KW-0812">Transmembrane</keyword>